<keyword evidence="3" id="KW-1185">Reference proteome</keyword>
<dbReference type="AlphaFoldDB" id="A0A409XXX5"/>
<gene>
    <name evidence="2" type="ORF">CVT26_008650</name>
</gene>
<accession>A0A409XXX5</accession>
<dbReference type="InParanoid" id="A0A409XXX5"/>
<protein>
    <recommendedName>
        <fullName evidence="1">F-box domain-containing protein</fullName>
    </recommendedName>
</protein>
<organism evidence="2 3">
    <name type="scientific">Gymnopilus dilepis</name>
    <dbReference type="NCBI Taxonomy" id="231916"/>
    <lineage>
        <taxon>Eukaryota</taxon>
        <taxon>Fungi</taxon>
        <taxon>Dikarya</taxon>
        <taxon>Basidiomycota</taxon>
        <taxon>Agaricomycotina</taxon>
        <taxon>Agaricomycetes</taxon>
        <taxon>Agaricomycetidae</taxon>
        <taxon>Agaricales</taxon>
        <taxon>Agaricineae</taxon>
        <taxon>Hymenogastraceae</taxon>
        <taxon>Gymnopilus</taxon>
    </lineage>
</organism>
<dbReference type="EMBL" id="NHYE01001421">
    <property type="protein sequence ID" value="PPQ95618.1"/>
    <property type="molecule type" value="Genomic_DNA"/>
</dbReference>
<evidence type="ECO:0000259" key="1">
    <source>
        <dbReference type="Pfam" id="PF12937"/>
    </source>
</evidence>
<evidence type="ECO:0000313" key="2">
    <source>
        <dbReference type="EMBL" id="PPQ95618.1"/>
    </source>
</evidence>
<dbReference type="OrthoDB" id="2423701at2759"/>
<proteinExistence type="predicted"/>
<name>A0A409XXX5_9AGAR</name>
<feature type="domain" description="F-box" evidence="1">
    <location>
        <begin position="25"/>
        <end position="78"/>
    </location>
</feature>
<sequence length="490" mass="55402">MAELNSQLQPIGIQPCLEQSRSFLFNSLPVEIASIIFSYHAHSDASWRPHPSLTLGKICRTWRQIAWATSSLWTRLIIRPRHATSLTHVELAEEWLSRSGTLPLSIEYSSYSDESDFDDDLEEVCERMFEVLSRCSNRWHTVTLELPSYSLEEFEILPHPPSMLHHLSLKGIWEEHEDFRQPDYPRIPAFSETSPKVVEISCVNVSLNWTSVTDLSLDLVDVAEVLFIFRTASSLSKCVLEEVSDHLSDISALMKHAPIICPALKSLSVSFGDSESSEYFCNAISLPALQHLSYGSHDVGAIELFVDDLLFFLTQSSCALESLVINESEFIQGSLIRLAPLLHYLKELCIEDGGDDKGNNSTNTFYHLLADPSQLATHFLPLSFSTTRVFLPSLEKFKWEGRAPYPWDTIPGLLEPVVSNGLAHRRPLTSVKINCKSNPKHIQYIPTDITRRLTEFNDVKFELTLNSSSYEGGTDLFMASLERSKEDCEI</sequence>
<dbReference type="SUPFAM" id="SSF81383">
    <property type="entry name" value="F-box domain"/>
    <property type="match status" value="1"/>
</dbReference>
<reference evidence="2 3" key="1">
    <citation type="journal article" date="2018" name="Evol. Lett.">
        <title>Horizontal gene cluster transfer increased hallucinogenic mushroom diversity.</title>
        <authorList>
            <person name="Reynolds H.T."/>
            <person name="Vijayakumar V."/>
            <person name="Gluck-Thaler E."/>
            <person name="Korotkin H.B."/>
            <person name="Matheny P.B."/>
            <person name="Slot J.C."/>
        </authorList>
    </citation>
    <scope>NUCLEOTIDE SEQUENCE [LARGE SCALE GENOMIC DNA]</scope>
    <source>
        <strain evidence="2 3">SRW20</strain>
    </source>
</reference>
<dbReference type="InterPro" id="IPR001810">
    <property type="entry name" value="F-box_dom"/>
</dbReference>
<dbReference type="Gene3D" id="3.80.10.10">
    <property type="entry name" value="Ribonuclease Inhibitor"/>
    <property type="match status" value="1"/>
</dbReference>
<comment type="caution">
    <text evidence="2">The sequence shown here is derived from an EMBL/GenBank/DDBJ whole genome shotgun (WGS) entry which is preliminary data.</text>
</comment>
<dbReference type="InterPro" id="IPR036047">
    <property type="entry name" value="F-box-like_dom_sf"/>
</dbReference>
<dbReference type="InterPro" id="IPR032675">
    <property type="entry name" value="LRR_dom_sf"/>
</dbReference>
<dbReference type="Pfam" id="PF12937">
    <property type="entry name" value="F-box-like"/>
    <property type="match status" value="1"/>
</dbReference>
<dbReference type="Proteomes" id="UP000284706">
    <property type="component" value="Unassembled WGS sequence"/>
</dbReference>
<evidence type="ECO:0000313" key="3">
    <source>
        <dbReference type="Proteomes" id="UP000284706"/>
    </source>
</evidence>
<dbReference type="Gene3D" id="1.20.1280.50">
    <property type="match status" value="1"/>
</dbReference>